<accession>A0A3G9JQF7</accession>
<dbReference type="Pfam" id="PF08282">
    <property type="entry name" value="Hydrolase_3"/>
    <property type="match status" value="1"/>
</dbReference>
<name>A0A3G9JQF7_9FIRM</name>
<evidence type="ECO:0008006" key="3">
    <source>
        <dbReference type="Google" id="ProtNLM"/>
    </source>
</evidence>
<dbReference type="Proteomes" id="UP000268059">
    <property type="component" value="Chromosome"/>
</dbReference>
<gene>
    <name evidence="1" type="ORF">SG0102_02230</name>
</gene>
<evidence type="ECO:0000313" key="2">
    <source>
        <dbReference type="Proteomes" id="UP000268059"/>
    </source>
</evidence>
<dbReference type="OrthoDB" id="9810101at2"/>
<dbReference type="RefSeq" id="WP_125118247.1">
    <property type="nucleotide sequence ID" value="NZ_AP019309.1"/>
</dbReference>
<dbReference type="Gene3D" id="3.40.50.1000">
    <property type="entry name" value="HAD superfamily/HAD-like"/>
    <property type="match status" value="1"/>
</dbReference>
<keyword evidence="2" id="KW-1185">Reference proteome</keyword>
<dbReference type="SFLD" id="SFLDS00003">
    <property type="entry name" value="Haloacid_Dehalogenase"/>
    <property type="match status" value="1"/>
</dbReference>
<dbReference type="AlphaFoldDB" id="A0A3G9JQF7"/>
<dbReference type="InParanoid" id="A0A3G9JQF7"/>
<dbReference type="KEGG" id="ebm:SG0102_02230"/>
<dbReference type="Gene3D" id="3.30.1240.10">
    <property type="match status" value="1"/>
</dbReference>
<dbReference type="SUPFAM" id="SSF56784">
    <property type="entry name" value="HAD-like"/>
    <property type="match status" value="1"/>
</dbReference>
<organism evidence="1 2">
    <name type="scientific">Intestinibaculum porci</name>
    <dbReference type="NCBI Taxonomy" id="2487118"/>
    <lineage>
        <taxon>Bacteria</taxon>
        <taxon>Bacillati</taxon>
        <taxon>Bacillota</taxon>
        <taxon>Erysipelotrichia</taxon>
        <taxon>Erysipelotrichales</taxon>
        <taxon>Erysipelotrichaceae</taxon>
        <taxon>Intestinibaculum</taxon>
    </lineage>
</organism>
<protein>
    <recommendedName>
        <fullName evidence="3">Haloacid dehalogenase</fullName>
    </recommendedName>
</protein>
<dbReference type="SFLD" id="SFLDG01140">
    <property type="entry name" value="C2.B:_Phosphomannomutase_and_P"/>
    <property type="match status" value="1"/>
</dbReference>
<dbReference type="GO" id="GO:0016791">
    <property type="term" value="F:phosphatase activity"/>
    <property type="evidence" value="ECO:0007669"/>
    <property type="project" value="TreeGrafter"/>
</dbReference>
<dbReference type="PROSITE" id="PS01229">
    <property type="entry name" value="COF_2"/>
    <property type="match status" value="1"/>
</dbReference>
<dbReference type="InterPro" id="IPR036412">
    <property type="entry name" value="HAD-like_sf"/>
</dbReference>
<reference evidence="1 2" key="1">
    <citation type="submission" date="2018-11" db="EMBL/GenBank/DDBJ databases">
        <title>Novel Erysipelotrichaceae bacterium isolated from small intestine of a swine.</title>
        <authorList>
            <person name="Kim J.S."/>
            <person name="Choe H."/>
            <person name="Lee Y.R."/>
            <person name="Kim K.M."/>
            <person name="Park D.S."/>
        </authorList>
    </citation>
    <scope>NUCLEOTIDE SEQUENCE [LARGE SCALE GENOMIC DNA]</scope>
    <source>
        <strain evidence="1 2">SG0102</strain>
    </source>
</reference>
<evidence type="ECO:0000313" key="1">
    <source>
        <dbReference type="EMBL" id="BBH25289.1"/>
    </source>
</evidence>
<proteinExistence type="predicted"/>
<dbReference type="InterPro" id="IPR023214">
    <property type="entry name" value="HAD_sf"/>
</dbReference>
<sequence>MAEKLIFLDIDGTLTEAGSNVPPDSALKAMELAKAAGNKVFLCTGRNVGMLSPLLKYGFDGLVALGGGYVTVGDEVIFDCPMTNEQRDIALDVLKRNGVFRTIEARDATFGDESLGDFLKDADGGNSEIERWRKALAEGLGIRPISEYDGRPIYKVVIMCTQSSQLDEAKALLEKDFAFMIQDVSAHNCLNGDLVNRKFDKGQGIKRICEKLGVPIENTYGFGDSMNDKEMIETVGTSVVMENGSPQLKAIADLVTDSVTDDGLYKAFEKLGLFE</sequence>
<dbReference type="GO" id="GO:0005829">
    <property type="term" value="C:cytosol"/>
    <property type="evidence" value="ECO:0007669"/>
    <property type="project" value="TreeGrafter"/>
</dbReference>
<dbReference type="PANTHER" id="PTHR10000">
    <property type="entry name" value="PHOSPHOSERINE PHOSPHATASE"/>
    <property type="match status" value="1"/>
</dbReference>
<dbReference type="GO" id="GO:0000287">
    <property type="term" value="F:magnesium ion binding"/>
    <property type="evidence" value="ECO:0007669"/>
    <property type="project" value="TreeGrafter"/>
</dbReference>
<dbReference type="EMBL" id="AP019309">
    <property type="protein sequence ID" value="BBH25289.1"/>
    <property type="molecule type" value="Genomic_DNA"/>
</dbReference>
<dbReference type="PANTHER" id="PTHR10000:SF25">
    <property type="entry name" value="PHOSPHATASE YKRA-RELATED"/>
    <property type="match status" value="1"/>
</dbReference>